<dbReference type="STRING" id="1860102.ACCAA_50123"/>
<evidence type="ECO:0000259" key="1">
    <source>
        <dbReference type="PROSITE" id="PS50943"/>
    </source>
</evidence>
<organism evidence="2 3">
    <name type="scientific">Candidatus Accumulibacter aalborgensis</name>
    <dbReference type="NCBI Taxonomy" id="1860102"/>
    <lineage>
        <taxon>Bacteria</taxon>
        <taxon>Pseudomonadati</taxon>
        <taxon>Pseudomonadota</taxon>
        <taxon>Betaproteobacteria</taxon>
        <taxon>Candidatus Accumulibacter</taxon>
    </lineage>
</organism>
<reference evidence="2 3" key="1">
    <citation type="submission" date="2016-06" db="EMBL/GenBank/DDBJ databases">
        <authorList>
            <person name="Kjaerup R.B."/>
            <person name="Dalgaard T.S."/>
            <person name="Juul-Madsen H.R."/>
        </authorList>
    </citation>
    <scope>NUCLEOTIDE SEQUENCE [LARGE SCALE GENOMIC DNA]</scope>
    <source>
        <strain evidence="2">3</strain>
    </source>
</reference>
<dbReference type="RefSeq" id="WP_186407945.1">
    <property type="nucleotide sequence ID" value="NZ_FLQX01000127.1"/>
</dbReference>
<sequence>MPKIRAFQIAPLPLETQAALQELGHLLAMARKGRGYSQRVLADMMGVAPATLVSLEKGAPTVQIGHYARAAWLLDAPFPFWQHPDDSAS</sequence>
<dbReference type="EMBL" id="FLQX01000127">
    <property type="protein sequence ID" value="SBT07891.1"/>
    <property type="molecule type" value="Genomic_DNA"/>
</dbReference>
<dbReference type="SUPFAM" id="SSF47413">
    <property type="entry name" value="lambda repressor-like DNA-binding domains"/>
    <property type="match status" value="1"/>
</dbReference>
<dbReference type="Gene3D" id="1.10.260.40">
    <property type="entry name" value="lambda repressor-like DNA-binding domains"/>
    <property type="match status" value="1"/>
</dbReference>
<name>A0A1A8XT29_9PROT</name>
<dbReference type="PROSITE" id="PS50943">
    <property type="entry name" value="HTH_CROC1"/>
    <property type="match status" value="1"/>
</dbReference>
<feature type="domain" description="HTH cro/C1-type" evidence="1">
    <location>
        <begin position="27"/>
        <end position="58"/>
    </location>
</feature>
<dbReference type="CDD" id="cd00093">
    <property type="entry name" value="HTH_XRE"/>
    <property type="match status" value="1"/>
</dbReference>
<dbReference type="AlphaFoldDB" id="A0A1A8XT29"/>
<dbReference type="GO" id="GO:0003677">
    <property type="term" value="F:DNA binding"/>
    <property type="evidence" value="ECO:0007669"/>
    <property type="project" value="InterPro"/>
</dbReference>
<dbReference type="Proteomes" id="UP000199169">
    <property type="component" value="Unassembled WGS sequence"/>
</dbReference>
<dbReference type="InterPro" id="IPR001387">
    <property type="entry name" value="Cro/C1-type_HTH"/>
</dbReference>
<dbReference type="Pfam" id="PF01381">
    <property type="entry name" value="HTH_3"/>
    <property type="match status" value="1"/>
</dbReference>
<protein>
    <submittedName>
        <fullName evidence="2">Helix-turn-helix domain protein</fullName>
    </submittedName>
</protein>
<evidence type="ECO:0000313" key="2">
    <source>
        <dbReference type="EMBL" id="SBT07891.1"/>
    </source>
</evidence>
<gene>
    <name evidence="2" type="ORF">ACCAA_50123</name>
</gene>
<accession>A0A1A8XT29</accession>
<proteinExistence type="predicted"/>
<keyword evidence="3" id="KW-1185">Reference proteome</keyword>
<evidence type="ECO:0000313" key="3">
    <source>
        <dbReference type="Proteomes" id="UP000199169"/>
    </source>
</evidence>
<dbReference type="InterPro" id="IPR010982">
    <property type="entry name" value="Lambda_DNA-bd_dom_sf"/>
</dbReference>